<name>A0A810Q7N2_9FIRM</name>
<keyword evidence="15" id="KW-1185">Reference proteome</keyword>
<evidence type="ECO:0000256" key="8">
    <source>
        <dbReference type="ARBA" id="ARBA00023157"/>
    </source>
</evidence>
<dbReference type="NCBIfam" id="TIGR00420">
    <property type="entry name" value="trmU"/>
    <property type="match status" value="1"/>
</dbReference>
<dbReference type="CDD" id="cd01998">
    <property type="entry name" value="MnmA_TRMU-like"/>
    <property type="match status" value="1"/>
</dbReference>
<organism evidence="14 15">
    <name type="scientific">Vescimonas coprocola</name>
    <dbReference type="NCBI Taxonomy" id="2714355"/>
    <lineage>
        <taxon>Bacteria</taxon>
        <taxon>Bacillati</taxon>
        <taxon>Bacillota</taxon>
        <taxon>Clostridia</taxon>
        <taxon>Eubacteriales</taxon>
        <taxon>Oscillospiraceae</taxon>
        <taxon>Vescimonas</taxon>
    </lineage>
</organism>
<dbReference type="Pfam" id="PF20258">
    <property type="entry name" value="tRNA_Me_trans_C"/>
    <property type="match status" value="1"/>
</dbReference>
<comment type="similarity">
    <text evidence="11">Belongs to the MnmA/TRMU family.</text>
</comment>
<feature type="domain" description="tRNA-specific 2-thiouridylase MnmA-like central" evidence="13">
    <location>
        <begin position="207"/>
        <end position="269"/>
    </location>
</feature>
<dbReference type="FunFam" id="2.40.30.10:FF:000023">
    <property type="entry name" value="tRNA-specific 2-thiouridylase MnmA"/>
    <property type="match status" value="1"/>
</dbReference>
<comment type="function">
    <text evidence="10 11">Catalyzes the 2-thiolation of uridine at the wobble position (U34) of tRNA, leading to the formation of s(2)U34.</text>
</comment>
<accession>A0A810Q7N2</accession>
<dbReference type="InterPro" id="IPR046884">
    <property type="entry name" value="MnmA-like_central"/>
</dbReference>
<evidence type="ECO:0000256" key="5">
    <source>
        <dbReference type="ARBA" id="ARBA00022741"/>
    </source>
</evidence>
<dbReference type="AlphaFoldDB" id="A0A810Q7N2"/>
<dbReference type="Gene3D" id="2.40.30.10">
    <property type="entry name" value="Translation factors"/>
    <property type="match status" value="1"/>
</dbReference>
<evidence type="ECO:0000256" key="2">
    <source>
        <dbReference type="ARBA" id="ARBA00022555"/>
    </source>
</evidence>
<reference evidence="14" key="1">
    <citation type="submission" date="2020-09" db="EMBL/GenBank/DDBJ databases">
        <title>New species isolated from human feces.</title>
        <authorList>
            <person name="Kitahara M."/>
            <person name="Shigeno Y."/>
            <person name="Shime M."/>
            <person name="Matsumoto Y."/>
            <person name="Nakamura S."/>
            <person name="Motooka D."/>
            <person name="Fukuoka S."/>
            <person name="Nishikawa H."/>
            <person name="Benno Y."/>
        </authorList>
    </citation>
    <scope>NUCLEOTIDE SEQUENCE</scope>
    <source>
        <strain evidence="14">MM50</strain>
    </source>
</reference>
<evidence type="ECO:0000256" key="11">
    <source>
        <dbReference type="HAMAP-Rule" id="MF_00144"/>
    </source>
</evidence>
<keyword evidence="2 11" id="KW-0820">tRNA-binding</keyword>
<keyword evidence="3 11" id="KW-0808">Transferase</keyword>
<evidence type="ECO:0000313" key="14">
    <source>
        <dbReference type="EMBL" id="BCK82645.1"/>
    </source>
</evidence>
<evidence type="ECO:0000256" key="1">
    <source>
        <dbReference type="ARBA" id="ARBA00022490"/>
    </source>
</evidence>
<evidence type="ECO:0000259" key="12">
    <source>
        <dbReference type="Pfam" id="PF20258"/>
    </source>
</evidence>
<dbReference type="KEGG" id="vcop:MM50RIKEN_24080"/>
<dbReference type="RefSeq" id="WP_213541195.1">
    <property type="nucleotide sequence ID" value="NZ_AP023418.1"/>
</dbReference>
<dbReference type="InterPro" id="IPR023382">
    <property type="entry name" value="MnmA-like_central_sf"/>
</dbReference>
<dbReference type="InterPro" id="IPR014729">
    <property type="entry name" value="Rossmann-like_a/b/a_fold"/>
</dbReference>
<evidence type="ECO:0000313" key="15">
    <source>
        <dbReference type="Proteomes" id="UP000681035"/>
    </source>
</evidence>
<dbReference type="GO" id="GO:0103016">
    <property type="term" value="F:tRNA-uridine 2-sulfurtransferase activity"/>
    <property type="evidence" value="ECO:0007669"/>
    <property type="project" value="UniProtKB-EC"/>
</dbReference>
<dbReference type="HAMAP" id="MF_00144">
    <property type="entry name" value="tRNA_thiouridyl_MnmA"/>
    <property type="match status" value="1"/>
</dbReference>
<dbReference type="EMBL" id="AP023418">
    <property type="protein sequence ID" value="BCK82645.1"/>
    <property type="molecule type" value="Genomic_DNA"/>
</dbReference>
<dbReference type="Pfam" id="PF03054">
    <property type="entry name" value="tRNA_Me_trans"/>
    <property type="match status" value="1"/>
</dbReference>
<dbReference type="Pfam" id="PF20259">
    <property type="entry name" value="tRNA_Me_trans_M"/>
    <property type="match status" value="1"/>
</dbReference>
<feature type="active site" description="Cysteine persulfide intermediate" evidence="11">
    <location>
        <position position="197"/>
    </location>
</feature>
<comment type="subcellular location">
    <subcellularLocation>
        <location evidence="11">Cytoplasm</location>
    </subcellularLocation>
</comment>
<feature type="active site" description="Nucleophile" evidence="11">
    <location>
        <position position="99"/>
    </location>
</feature>
<dbReference type="GO" id="GO:0005737">
    <property type="term" value="C:cytoplasm"/>
    <property type="evidence" value="ECO:0007669"/>
    <property type="project" value="UniProtKB-SubCell"/>
</dbReference>
<feature type="region of interest" description="Interaction with tRNA" evidence="11">
    <location>
        <begin position="147"/>
        <end position="149"/>
    </location>
</feature>
<sequence>MEKKRVLVAMSGGVDSSAAALLLQQQGYACDGAMLKLYSGEVEGTCCSADDADDARSVAYRLGMKFYIFNETERFARDVMDHFVAEYCAGHTPNPCIDCNRCLKFGALLERALVLGYDYLATGHYARVGYDPETGLYRLLRGRDRRKDQSYVLYQLTQHQLSHLLLPVGEFDKPAIRESAREAGLLNADKADSQDICFVPDGDYGRFLREYGHVEMTPGDFVDREGRVLGRHKGLPCYTTGQRKGLGVSAGRHVYVVRKNAADNTILLGDNEELYARELTACRVNWISGTAPTEPVAVTAKTRYSQMEAEAEVTPLPEGRMRVVFRQPQRAITSGQAVVLYDGDTVLGGGVIEDR</sequence>
<gene>
    <name evidence="11 14" type="primary">mnmA</name>
    <name evidence="14" type="ORF">MM50RIKEN_24080</name>
</gene>
<dbReference type="NCBIfam" id="NF001138">
    <property type="entry name" value="PRK00143.1"/>
    <property type="match status" value="1"/>
</dbReference>
<protein>
    <recommendedName>
        <fullName evidence="11">tRNA-specific 2-thiouridylase MnmA</fullName>
        <ecNumber evidence="11">2.8.1.13</ecNumber>
    </recommendedName>
</protein>
<feature type="site" description="Interaction with tRNA" evidence="11">
    <location>
        <position position="124"/>
    </location>
</feature>
<evidence type="ECO:0000259" key="13">
    <source>
        <dbReference type="Pfam" id="PF20259"/>
    </source>
</evidence>
<dbReference type="Proteomes" id="UP000681035">
    <property type="component" value="Chromosome"/>
</dbReference>
<keyword evidence="4 11" id="KW-0819">tRNA processing</keyword>
<dbReference type="GO" id="GO:0005524">
    <property type="term" value="F:ATP binding"/>
    <property type="evidence" value="ECO:0007669"/>
    <property type="project" value="UniProtKB-KW"/>
</dbReference>
<feature type="binding site" evidence="11">
    <location>
        <position position="35"/>
    </location>
    <ligand>
        <name>ATP</name>
        <dbReference type="ChEBI" id="CHEBI:30616"/>
    </ligand>
</feature>
<keyword evidence="7 11" id="KW-0694">RNA-binding</keyword>
<evidence type="ECO:0000256" key="7">
    <source>
        <dbReference type="ARBA" id="ARBA00022884"/>
    </source>
</evidence>
<keyword evidence="8" id="KW-1015">Disulfide bond</keyword>
<dbReference type="GO" id="GO:0000049">
    <property type="term" value="F:tRNA binding"/>
    <property type="evidence" value="ECO:0007669"/>
    <property type="project" value="UniProtKB-KW"/>
</dbReference>
<keyword evidence="1 11" id="KW-0963">Cytoplasm</keyword>
<dbReference type="PANTHER" id="PTHR11933:SF5">
    <property type="entry name" value="MITOCHONDRIAL TRNA-SPECIFIC 2-THIOURIDYLASE 1"/>
    <property type="match status" value="1"/>
</dbReference>
<dbReference type="Gene3D" id="2.30.30.280">
    <property type="entry name" value="Adenine nucleotide alpha hydrolases-like domains"/>
    <property type="match status" value="1"/>
</dbReference>
<dbReference type="InterPro" id="IPR004506">
    <property type="entry name" value="MnmA-like"/>
</dbReference>
<dbReference type="PANTHER" id="PTHR11933">
    <property type="entry name" value="TRNA 5-METHYLAMINOMETHYL-2-THIOURIDYLATE -METHYLTRANSFERASE"/>
    <property type="match status" value="1"/>
</dbReference>
<proteinExistence type="inferred from homology"/>
<evidence type="ECO:0000256" key="6">
    <source>
        <dbReference type="ARBA" id="ARBA00022840"/>
    </source>
</evidence>
<feature type="site" description="Interaction with tRNA" evidence="11">
    <location>
        <position position="336"/>
    </location>
</feature>
<dbReference type="SUPFAM" id="SSF52402">
    <property type="entry name" value="Adenine nucleotide alpha hydrolases-like"/>
    <property type="match status" value="1"/>
</dbReference>
<dbReference type="FunFam" id="2.30.30.280:FF:000001">
    <property type="entry name" value="tRNA-specific 2-thiouridylase MnmA"/>
    <property type="match status" value="1"/>
</dbReference>
<dbReference type="EC" id="2.8.1.13" evidence="11"/>
<feature type="binding site" evidence="11">
    <location>
        <position position="123"/>
    </location>
    <ligand>
        <name>ATP</name>
        <dbReference type="ChEBI" id="CHEBI:30616"/>
    </ligand>
</feature>
<evidence type="ECO:0000256" key="9">
    <source>
        <dbReference type="ARBA" id="ARBA00051542"/>
    </source>
</evidence>
<dbReference type="Gene3D" id="3.40.50.620">
    <property type="entry name" value="HUPs"/>
    <property type="match status" value="1"/>
</dbReference>
<evidence type="ECO:0000256" key="10">
    <source>
        <dbReference type="ARBA" id="ARBA00056575"/>
    </source>
</evidence>
<evidence type="ECO:0000256" key="3">
    <source>
        <dbReference type="ARBA" id="ARBA00022679"/>
    </source>
</evidence>
<dbReference type="InterPro" id="IPR046885">
    <property type="entry name" value="MnmA-like_C"/>
</dbReference>
<evidence type="ECO:0000256" key="4">
    <source>
        <dbReference type="ARBA" id="ARBA00022694"/>
    </source>
</evidence>
<feature type="region of interest" description="Interaction with tRNA" evidence="11">
    <location>
        <begin position="303"/>
        <end position="304"/>
    </location>
</feature>
<feature type="domain" description="tRNA-specific 2-thiouridylase MnmA-like C-terminal" evidence="12">
    <location>
        <begin position="277"/>
        <end position="352"/>
    </location>
</feature>
<dbReference type="GO" id="GO:0002143">
    <property type="term" value="P:tRNA wobble position uridine thiolation"/>
    <property type="evidence" value="ECO:0007669"/>
    <property type="project" value="TreeGrafter"/>
</dbReference>
<feature type="binding site" evidence="11">
    <location>
        <begin position="9"/>
        <end position="16"/>
    </location>
    <ligand>
        <name>ATP</name>
        <dbReference type="ChEBI" id="CHEBI:30616"/>
    </ligand>
</feature>
<comment type="caution">
    <text evidence="11">Lacks conserved residue(s) required for the propagation of feature annotation.</text>
</comment>
<comment type="catalytic activity">
    <reaction evidence="9 11">
        <text>S-sulfanyl-L-cysteinyl-[protein] + uridine(34) in tRNA + AH2 + ATP = 2-thiouridine(34) in tRNA + L-cysteinyl-[protein] + A + AMP + diphosphate + H(+)</text>
        <dbReference type="Rhea" id="RHEA:47032"/>
        <dbReference type="Rhea" id="RHEA-COMP:10131"/>
        <dbReference type="Rhea" id="RHEA-COMP:11726"/>
        <dbReference type="Rhea" id="RHEA-COMP:11727"/>
        <dbReference type="Rhea" id="RHEA-COMP:11728"/>
        <dbReference type="ChEBI" id="CHEBI:13193"/>
        <dbReference type="ChEBI" id="CHEBI:15378"/>
        <dbReference type="ChEBI" id="CHEBI:17499"/>
        <dbReference type="ChEBI" id="CHEBI:29950"/>
        <dbReference type="ChEBI" id="CHEBI:30616"/>
        <dbReference type="ChEBI" id="CHEBI:33019"/>
        <dbReference type="ChEBI" id="CHEBI:61963"/>
        <dbReference type="ChEBI" id="CHEBI:65315"/>
        <dbReference type="ChEBI" id="CHEBI:87170"/>
        <dbReference type="ChEBI" id="CHEBI:456215"/>
        <dbReference type="EC" id="2.8.1.13"/>
    </reaction>
</comment>
<keyword evidence="5 11" id="KW-0547">Nucleotide-binding</keyword>
<keyword evidence="6 11" id="KW-0067">ATP-binding</keyword>